<dbReference type="InterPro" id="IPR049945">
    <property type="entry name" value="AAA_22"/>
</dbReference>
<proteinExistence type="predicted"/>
<evidence type="ECO:0000313" key="4">
    <source>
        <dbReference type="Proteomes" id="UP000598146"/>
    </source>
</evidence>
<dbReference type="Pfam" id="PF13401">
    <property type="entry name" value="AAA_22"/>
    <property type="match status" value="1"/>
</dbReference>
<dbReference type="SUPFAM" id="SSF52540">
    <property type="entry name" value="P-loop containing nucleoside triphosphate hydrolases"/>
    <property type="match status" value="1"/>
</dbReference>
<dbReference type="Gene3D" id="1.25.40.10">
    <property type="entry name" value="Tetratricopeptide repeat domain"/>
    <property type="match status" value="2"/>
</dbReference>
<evidence type="ECO:0000313" key="3">
    <source>
        <dbReference type="EMBL" id="MBG0564522.1"/>
    </source>
</evidence>
<reference evidence="3" key="1">
    <citation type="submission" date="2020-11" db="EMBL/GenBank/DDBJ databases">
        <title>Isolation and identification of active actinomycetes.</title>
        <authorList>
            <person name="Sun X."/>
        </authorList>
    </citation>
    <scope>NUCLEOTIDE SEQUENCE</scope>
    <source>
        <strain evidence="3">NEAU-A11</strain>
    </source>
</reference>
<comment type="caution">
    <text evidence="3">The sequence shown here is derived from an EMBL/GenBank/DDBJ whole genome shotgun (WGS) entry which is preliminary data.</text>
</comment>
<dbReference type="PANTHER" id="PTHR47691">
    <property type="entry name" value="REGULATOR-RELATED"/>
    <property type="match status" value="1"/>
</dbReference>
<organism evidence="3 4">
    <name type="scientific">Actinoplanes aureus</name>
    <dbReference type="NCBI Taxonomy" id="2792083"/>
    <lineage>
        <taxon>Bacteria</taxon>
        <taxon>Bacillati</taxon>
        <taxon>Actinomycetota</taxon>
        <taxon>Actinomycetes</taxon>
        <taxon>Micromonosporales</taxon>
        <taxon>Micromonosporaceae</taxon>
        <taxon>Actinoplanes</taxon>
    </lineage>
</organism>
<dbReference type="SUPFAM" id="SSF48452">
    <property type="entry name" value="TPR-like"/>
    <property type="match status" value="1"/>
</dbReference>
<dbReference type="InterPro" id="IPR019734">
    <property type="entry name" value="TPR_rpt"/>
</dbReference>
<dbReference type="EMBL" id="JADQTO010000011">
    <property type="protein sequence ID" value="MBG0564522.1"/>
    <property type="molecule type" value="Genomic_DNA"/>
</dbReference>
<dbReference type="GO" id="GO:0043531">
    <property type="term" value="F:ADP binding"/>
    <property type="evidence" value="ECO:0007669"/>
    <property type="project" value="InterPro"/>
</dbReference>
<protein>
    <submittedName>
        <fullName evidence="3">Tetratricopeptide repeat protein</fullName>
    </submittedName>
</protein>
<feature type="domain" description="ORC1/DEAH AAA+ ATPase" evidence="2">
    <location>
        <begin position="105"/>
        <end position="191"/>
    </location>
</feature>
<dbReference type="Pfam" id="PF13374">
    <property type="entry name" value="TPR_10"/>
    <property type="match status" value="1"/>
</dbReference>
<dbReference type="InterPro" id="IPR027417">
    <property type="entry name" value="P-loop_NTPase"/>
</dbReference>
<accession>A0A931FZ98</accession>
<dbReference type="SMART" id="SM00028">
    <property type="entry name" value="TPR"/>
    <property type="match status" value="4"/>
</dbReference>
<dbReference type="InterPro" id="IPR011990">
    <property type="entry name" value="TPR-like_helical_dom_sf"/>
</dbReference>
<keyword evidence="1" id="KW-1133">Transmembrane helix</keyword>
<keyword evidence="1" id="KW-0472">Membrane</keyword>
<dbReference type="PANTHER" id="PTHR47691:SF3">
    <property type="entry name" value="HTH-TYPE TRANSCRIPTIONAL REGULATOR RV0890C-RELATED"/>
    <property type="match status" value="1"/>
</dbReference>
<dbReference type="RefSeq" id="WP_196416300.1">
    <property type="nucleotide sequence ID" value="NZ_JADQTO010000011.1"/>
</dbReference>
<evidence type="ECO:0000259" key="2">
    <source>
        <dbReference type="Pfam" id="PF13401"/>
    </source>
</evidence>
<keyword evidence="4" id="KW-1185">Reference proteome</keyword>
<dbReference type="PRINTS" id="PR00364">
    <property type="entry name" value="DISEASERSIST"/>
</dbReference>
<gene>
    <name evidence="3" type="ORF">I4J89_24040</name>
</gene>
<feature type="transmembrane region" description="Helical" evidence="1">
    <location>
        <begin position="40"/>
        <end position="61"/>
    </location>
</feature>
<dbReference type="Gene3D" id="3.40.50.300">
    <property type="entry name" value="P-loop containing nucleotide triphosphate hydrolases"/>
    <property type="match status" value="1"/>
</dbReference>
<keyword evidence="1" id="KW-0812">Transmembrane</keyword>
<name>A0A931FZ98_9ACTN</name>
<dbReference type="Pfam" id="PF13424">
    <property type="entry name" value="TPR_12"/>
    <property type="match status" value="1"/>
</dbReference>
<dbReference type="AlphaFoldDB" id="A0A931FZ98"/>
<evidence type="ECO:0000256" key="1">
    <source>
        <dbReference type="SAM" id="Phobius"/>
    </source>
</evidence>
<dbReference type="Proteomes" id="UP000598146">
    <property type="component" value="Unassembled WGS sequence"/>
</dbReference>
<sequence length="779" mass="81776">MRERGVLVSLVISSSLLPVALGVAVNVATGGTLPGPLSPLTALAWPVVGVLTITTAALAVVQSRPVPREPGTRPAPADLPLPAAGLAGRDDELSRLRVLVAGGVRAIAITGQAGVGKSALALRLAADVGGRFPDGHLFTDFGAGRTTADLLAWFLTGLGEPVNAALTEDQLLRQYRAALAGRRVLVLLDDAPGTEAVRPLLPTAPECLAIVASRRPLAGLDEAVHFPVPALTAGAAVNLLAAIVGAERVSRDPAGAEALVQACGSLPLAVRIAGARLAHRPGWSITHLAERLADERSRLDELRAGDLAVRSSFQETYDDLPEADRQAFRRLGIVPAATTGSPGRSFGVATAAAALGAPGRDAEAALERLVDSGLLESSGPGRYRMHDLLRLFATECMTAGERADTLDRLIDHYVTLVDDDELAGERDALLALLDRAVDDGRRESAWRLWKATRRSATLHADYRFRVAAAGRAVRAADDPRRHTDALWELGRATDLVGGAVQAHAMLSEALDRWAGEDADRYLLLCHLASASDHLGRLDEAAEHASAARAGFAGLGDVEGEAHALTKLGSIALRTGRAPEAVSLAEQAVALRRPRRDEPDSELAWSLLELGTALLDTGSPEAAGAAFEEALAHQRAHRNTRGEGRTLRALGWLADVNGRPADALAHYEEAVRVLATMGPTVDYGLAHESVGDSRLTLGDPEGAEDAYRKAVDIFVTVANPVRLGIGLLKQAAAQVELGRLRAAGEAEQRAAGILAGVDIAEVRAARDRLAAARRSRPASA</sequence>